<evidence type="ECO:0000313" key="1">
    <source>
        <dbReference type="EMBL" id="KAK3775578.1"/>
    </source>
</evidence>
<evidence type="ECO:0000313" key="2">
    <source>
        <dbReference type="Proteomes" id="UP001283361"/>
    </source>
</evidence>
<comment type="caution">
    <text evidence="1">The sequence shown here is derived from an EMBL/GenBank/DDBJ whole genome shotgun (WGS) entry which is preliminary data.</text>
</comment>
<sequence>MEQKQEVPTKKHAIFGRTFRVSGVLTDDIPLAIAVNRVRGLWGIISTVHRSAISGQPAQRDLATVDWKIDALTGRLLPDNGHWGIW</sequence>
<name>A0AAE0ZUI9_9GAST</name>
<dbReference type="EMBL" id="JAWDGP010003306">
    <property type="protein sequence ID" value="KAK3775578.1"/>
    <property type="molecule type" value="Genomic_DNA"/>
</dbReference>
<accession>A0AAE0ZUI9</accession>
<protein>
    <submittedName>
        <fullName evidence="1">Uncharacterized protein</fullName>
    </submittedName>
</protein>
<dbReference type="Proteomes" id="UP001283361">
    <property type="component" value="Unassembled WGS sequence"/>
</dbReference>
<gene>
    <name evidence="1" type="ORF">RRG08_000395</name>
</gene>
<reference evidence="1" key="1">
    <citation type="journal article" date="2023" name="G3 (Bethesda)">
        <title>A reference genome for the long-term kleptoplast-retaining sea slug Elysia crispata morphotype clarki.</title>
        <authorList>
            <person name="Eastman K.E."/>
            <person name="Pendleton A.L."/>
            <person name="Shaikh M.A."/>
            <person name="Suttiyut T."/>
            <person name="Ogas R."/>
            <person name="Tomko P."/>
            <person name="Gavelis G."/>
            <person name="Widhalm J.R."/>
            <person name="Wisecaver J.H."/>
        </authorList>
    </citation>
    <scope>NUCLEOTIDE SEQUENCE</scope>
    <source>
        <strain evidence="1">ECLA1</strain>
    </source>
</reference>
<dbReference type="AlphaFoldDB" id="A0AAE0ZUI9"/>
<proteinExistence type="predicted"/>
<organism evidence="1 2">
    <name type="scientific">Elysia crispata</name>
    <name type="common">lettuce slug</name>
    <dbReference type="NCBI Taxonomy" id="231223"/>
    <lineage>
        <taxon>Eukaryota</taxon>
        <taxon>Metazoa</taxon>
        <taxon>Spiralia</taxon>
        <taxon>Lophotrochozoa</taxon>
        <taxon>Mollusca</taxon>
        <taxon>Gastropoda</taxon>
        <taxon>Heterobranchia</taxon>
        <taxon>Euthyneura</taxon>
        <taxon>Panpulmonata</taxon>
        <taxon>Sacoglossa</taxon>
        <taxon>Placobranchoidea</taxon>
        <taxon>Plakobranchidae</taxon>
        <taxon>Elysia</taxon>
    </lineage>
</organism>
<keyword evidence="2" id="KW-1185">Reference proteome</keyword>